<evidence type="ECO:0000259" key="3">
    <source>
        <dbReference type="PROSITE" id="PS50887"/>
    </source>
</evidence>
<dbReference type="Pfam" id="PF00563">
    <property type="entry name" value="EAL"/>
    <property type="match status" value="1"/>
</dbReference>
<comment type="catalytic activity">
    <reaction evidence="1">
        <text>3',3'-c-di-GMP + H2O = 5'-phosphoguanylyl(3'-&gt;5')guanosine + H(+)</text>
        <dbReference type="Rhea" id="RHEA:24902"/>
        <dbReference type="ChEBI" id="CHEBI:15377"/>
        <dbReference type="ChEBI" id="CHEBI:15378"/>
        <dbReference type="ChEBI" id="CHEBI:58754"/>
        <dbReference type="ChEBI" id="CHEBI:58805"/>
        <dbReference type="EC" id="3.1.4.52"/>
    </reaction>
    <physiologicalReaction direction="left-to-right" evidence="1">
        <dbReference type="Rhea" id="RHEA:24903"/>
    </physiologicalReaction>
</comment>
<evidence type="ECO:0000256" key="1">
    <source>
        <dbReference type="ARBA" id="ARBA00051114"/>
    </source>
</evidence>
<dbReference type="EMBL" id="CP002985">
    <property type="protein sequence ID" value="AEM48207.1"/>
    <property type="molecule type" value="Genomic_DNA"/>
</dbReference>
<dbReference type="Gene3D" id="3.30.70.270">
    <property type="match status" value="1"/>
</dbReference>
<name>G0JMS4_9PROT</name>
<organism evidence="4 5">
    <name type="scientific">Acidithiobacillus ferrivorans SS3</name>
    <dbReference type="NCBI Taxonomy" id="743299"/>
    <lineage>
        <taxon>Bacteria</taxon>
        <taxon>Pseudomonadati</taxon>
        <taxon>Pseudomonadota</taxon>
        <taxon>Acidithiobacillia</taxon>
        <taxon>Acidithiobacillales</taxon>
        <taxon>Acidithiobacillaceae</taxon>
        <taxon>Acidithiobacillus</taxon>
    </lineage>
</organism>
<feature type="domain" description="EAL" evidence="2">
    <location>
        <begin position="300"/>
        <end position="554"/>
    </location>
</feature>
<dbReference type="eggNOG" id="COG5001">
    <property type="taxonomic scope" value="Bacteria"/>
</dbReference>
<dbReference type="RefSeq" id="WP_014029459.1">
    <property type="nucleotide sequence ID" value="NC_015942.1"/>
</dbReference>
<dbReference type="PROSITE" id="PS50887">
    <property type="entry name" value="GGDEF"/>
    <property type="match status" value="1"/>
</dbReference>
<dbReference type="PANTHER" id="PTHR44757:SF2">
    <property type="entry name" value="BIOFILM ARCHITECTURE MAINTENANCE PROTEIN MBAA"/>
    <property type="match status" value="1"/>
</dbReference>
<dbReference type="Gene3D" id="3.20.20.450">
    <property type="entry name" value="EAL domain"/>
    <property type="match status" value="1"/>
</dbReference>
<dbReference type="SUPFAM" id="SSF141868">
    <property type="entry name" value="EAL domain-like"/>
    <property type="match status" value="1"/>
</dbReference>
<dbReference type="InterPro" id="IPR043128">
    <property type="entry name" value="Rev_trsase/Diguanyl_cyclase"/>
</dbReference>
<dbReference type="InterPro" id="IPR035919">
    <property type="entry name" value="EAL_sf"/>
</dbReference>
<protein>
    <submittedName>
        <fullName evidence="4">Diguanylate cyclase/phosphodiesterase</fullName>
    </submittedName>
</protein>
<sequence>MSAHPPVDDSETEHSDEHELFYLRQQKQIADDAYAFVSARELIAETREAVAYAREEVVHQREDLVLVREDSVVSREQHNNAVELHQSIIDEQLLLLRQANARLVVATIEAHELADQVQAARDQLDYTAQHDALTGLPNRVLLQDRLSQAIEIARRQTRPLAVMFLDLDRFKHINDSLGHGIGDLLLQSVAHRLKGCLRHSDTVSRQGGDEFVVLLPNIEHAQDAALSAEKIIATLAPSHLLNGHEIHIGVSIGISIYPDDGGDTDTLLKSADTAMYYAKNNGRDAYKFFEQEMHARALQRHATEVDLRHTLERREFILHYQPVVHLRSGKIVGFEALVRWQHPERGLLLPEEFIPIAEESGLILPLGRWVQHQACSQAQKWIMAGLAPMTVALNTSGFEFRNKDFVTSVRTMLAETGLEPRLLELELTETVLINNTESTQEVLSALVEMGVKLAIDDFGTGYSSLRYLQQYPIYALKIDQSFVSQMVSSEASKSIVHAVISLGSNLKMRTIAEGIETAEQYASLLALHCDDAQGYFFSEPVTAEAFAALLHADMSH</sequence>
<dbReference type="SUPFAM" id="SSF55073">
    <property type="entry name" value="Nucleotide cyclase"/>
    <property type="match status" value="1"/>
</dbReference>
<evidence type="ECO:0000313" key="5">
    <source>
        <dbReference type="Proteomes" id="UP000009220"/>
    </source>
</evidence>
<dbReference type="HOGENOM" id="CLU_000445_70_50_6"/>
<dbReference type="PROSITE" id="PS50883">
    <property type="entry name" value="EAL"/>
    <property type="match status" value="1"/>
</dbReference>
<proteinExistence type="predicted"/>
<dbReference type="Proteomes" id="UP000009220">
    <property type="component" value="Chromosome"/>
</dbReference>
<gene>
    <name evidence="4" type="ORF">Acife_2088</name>
</gene>
<dbReference type="NCBIfam" id="TIGR00254">
    <property type="entry name" value="GGDEF"/>
    <property type="match status" value="1"/>
</dbReference>
<dbReference type="SMART" id="SM00267">
    <property type="entry name" value="GGDEF"/>
    <property type="match status" value="1"/>
</dbReference>
<dbReference type="InterPro" id="IPR052155">
    <property type="entry name" value="Biofilm_reg_signaling"/>
</dbReference>
<dbReference type="Pfam" id="PF00990">
    <property type="entry name" value="GGDEF"/>
    <property type="match status" value="1"/>
</dbReference>
<dbReference type="KEGG" id="afi:Acife_2088"/>
<evidence type="ECO:0000259" key="2">
    <source>
        <dbReference type="PROSITE" id="PS50883"/>
    </source>
</evidence>
<dbReference type="GO" id="GO:0071732">
    <property type="term" value="P:cellular response to nitric oxide"/>
    <property type="evidence" value="ECO:0007669"/>
    <property type="project" value="UniProtKB-ARBA"/>
</dbReference>
<dbReference type="CDD" id="cd01949">
    <property type="entry name" value="GGDEF"/>
    <property type="match status" value="1"/>
</dbReference>
<reference evidence="4 5" key="1">
    <citation type="journal article" date="2011" name="J. Bacteriol.">
        <title>Draft genome of the psychrotolerant acidophile Acidithiobacillus ferrivorans SS3.</title>
        <authorList>
            <person name="Liljeqvist M."/>
            <person name="Valdes J."/>
            <person name="Holmes D.S."/>
            <person name="Dopson M."/>
        </authorList>
    </citation>
    <scope>NUCLEOTIDE SEQUENCE [LARGE SCALE GENOMIC DNA]</scope>
    <source>
        <strain evidence="4 5">SS3</strain>
    </source>
</reference>
<dbReference type="GO" id="GO:0071111">
    <property type="term" value="F:cyclic-guanylate-specific phosphodiesterase activity"/>
    <property type="evidence" value="ECO:0007669"/>
    <property type="project" value="UniProtKB-EC"/>
</dbReference>
<dbReference type="AlphaFoldDB" id="G0JMS4"/>
<dbReference type="CDD" id="cd01948">
    <property type="entry name" value="EAL"/>
    <property type="match status" value="1"/>
</dbReference>
<accession>G0JMS4</accession>
<feature type="domain" description="GGDEF" evidence="3">
    <location>
        <begin position="158"/>
        <end position="291"/>
    </location>
</feature>
<dbReference type="SMART" id="SM00052">
    <property type="entry name" value="EAL"/>
    <property type="match status" value="1"/>
</dbReference>
<dbReference type="InterPro" id="IPR029787">
    <property type="entry name" value="Nucleotide_cyclase"/>
</dbReference>
<dbReference type="STRING" id="743299.Acife_2088"/>
<dbReference type="InterPro" id="IPR001633">
    <property type="entry name" value="EAL_dom"/>
</dbReference>
<evidence type="ECO:0000313" key="4">
    <source>
        <dbReference type="EMBL" id="AEM48207.1"/>
    </source>
</evidence>
<dbReference type="FunFam" id="3.20.20.450:FF:000001">
    <property type="entry name" value="Cyclic di-GMP phosphodiesterase yahA"/>
    <property type="match status" value="1"/>
</dbReference>
<dbReference type="InterPro" id="IPR000160">
    <property type="entry name" value="GGDEF_dom"/>
</dbReference>
<dbReference type="PANTHER" id="PTHR44757">
    <property type="entry name" value="DIGUANYLATE CYCLASE DGCP"/>
    <property type="match status" value="1"/>
</dbReference>
<dbReference type="FunFam" id="3.30.70.270:FF:000001">
    <property type="entry name" value="Diguanylate cyclase domain protein"/>
    <property type="match status" value="1"/>
</dbReference>